<reference evidence="1" key="2">
    <citation type="journal article" date="2015" name="Data Brief">
        <title>Shoot transcriptome of the giant reed, Arundo donax.</title>
        <authorList>
            <person name="Barrero R.A."/>
            <person name="Guerrero F.D."/>
            <person name="Moolhuijzen P."/>
            <person name="Goolsby J.A."/>
            <person name="Tidwell J."/>
            <person name="Bellgard S.E."/>
            <person name="Bellgard M.I."/>
        </authorList>
    </citation>
    <scope>NUCLEOTIDE SEQUENCE</scope>
    <source>
        <tissue evidence="1">Shoot tissue taken approximately 20 cm above the soil surface</tissue>
    </source>
</reference>
<protein>
    <submittedName>
        <fullName evidence="1">Uncharacterized protein</fullName>
    </submittedName>
</protein>
<name>A0A0A9F390_ARUDO</name>
<sequence length="13" mass="1498">MSIQIQLYGLNFA</sequence>
<accession>A0A0A9F390</accession>
<proteinExistence type="predicted"/>
<evidence type="ECO:0000313" key="1">
    <source>
        <dbReference type="EMBL" id="JAE06812.1"/>
    </source>
</evidence>
<dbReference type="EMBL" id="GBRH01191084">
    <property type="protein sequence ID" value="JAE06812.1"/>
    <property type="molecule type" value="Transcribed_RNA"/>
</dbReference>
<reference evidence="1" key="1">
    <citation type="submission" date="2014-09" db="EMBL/GenBank/DDBJ databases">
        <authorList>
            <person name="Magalhaes I.L.F."/>
            <person name="Oliveira U."/>
            <person name="Santos F.R."/>
            <person name="Vidigal T.H.D.A."/>
            <person name="Brescovit A.D."/>
            <person name="Santos A.J."/>
        </authorList>
    </citation>
    <scope>NUCLEOTIDE SEQUENCE</scope>
    <source>
        <tissue evidence="1">Shoot tissue taken approximately 20 cm above the soil surface</tissue>
    </source>
</reference>
<organism evidence="1">
    <name type="scientific">Arundo donax</name>
    <name type="common">Giant reed</name>
    <name type="synonym">Donax arundinaceus</name>
    <dbReference type="NCBI Taxonomy" id="35708"/>
    <lineage>
        <taxon>Eukaryota</taxon>
        <taxon>Viridiplantae</taxon>
        <taxon>Streptophyta</taxon>
        <taxon>Embryophyta</taxon>
        <taxon>Tracheophyta</taxon>
        <taxon>Spermatophyta</taxon>
        <taxon>Magnoliopsida</taxon>
        <taxon>Liliopsida</taxon>
        <taxon>Poales</taxon>
        <taxon>Poaceae</taxon>
        <taxon>PACMAD clade</taxon>
        <taxon>Arundinoideae</taxon>
        <taxon>Arundineae</taxon>
        <taxon>Arundo</taxon>
    </lineage>
</organism>